<evidence type="ECO:0000259" key="2">
    <source>
        <dbReference type="Pfam" id="PF02397"/>
    </source>
</evidence>
<name>A0ABD0ALK1_LIMFE</name>
<comment type="caution">
    <text evidence="3">The sequence shown here is derived from an EMBL/GenBank/DDBJ whole genome shotgun (WGS) entry which is preliminary data.</text>
</comment>
<dbReference type="Proteomes" id="UP000653631">
    <property type="component" value="Unassembled WGS sequence"/>
</dbReference>
<dbReference type="PANTHER" id="PTHR30576">
    <property type="entry name" value="COLANIC BIOSYNTHESIS UDP-GLUCOSE LIPID CARRIER TRANSFERASE"/>
    <property type="match status" value="1"/>
</dbReference>
<evidence type="ECO:0000313" key="4">
    <source>
        <dbReference type="Proteomes" id="UP000653631"/>
    </source>
</evidence>
<proteinExistence type="inferred from homology"/>
<evidence type="ECO:0000313" key="3">
    <source>
        <dbReference type="EMBL" id="GIC72098.1"/>
    </source>
</evidence>
<feature type="domain" description="Bacterial sugar transferase" evidence="2">
    <location>
        <begin position="1"/>
        <end position="77"/>
    </location>
</feature>
<reference evidence="3 4" key="1">
    <citation type="submission" date="2021-01" db="EMBL/GenBank/DDBJ databases">
        <title>Development of a method for detection of lactic acid bacteria that cause putrefactive shochu mash.</title>
        <authorList>
            <person name="Takashita H."/>
            <person name="Fujihara E."/>
            <person name="Takayama K."/>
            <person name="Yamamoto H."/>
            <person name="Mizutani M."/>
            <person name="Kajiwara Y."/>
        </authorList>
    </citation>
    <scope>NUCLEOTIDE SEQUENCE [LARGE SCALE GENOMIC DNA]</scope>
    <source>
        <strain evidence="3 4">01-B1</strain>
    </source>
</reference>
<accession>A0ABD0ALK1</accession>
<dbReference type="InterPro" id="IPR003362">
    <property type="entry name" value="Bact_transf"/>
</dbReference>
<dbReference type="Pfam" id="PF02397">
    <property type="entry name" value="Bac_transf"/>
    <property type="match status" value="1"/>
</dbReference>
<organism evidence="3 4">
    <name type="scientific">Limosilactobacillus fermentum</name>
    <name type="common">Lactobacillus fermentum</name>
    <dbReference type="NCBI Taxonomy" id="1613"/>
    <lineage>
        <taxon>Bacteria</taxon>
        <taxon>Bacillati</taxon>
        <taxon>Bacillota</taxon>
        <taxon>Bacilli</taxon>
        <taxon>Lactobacillales</taxon>
        <taxon>Lactobacillaceae</taxon>
        <taxon>Limosilactobacillus</taxon>
    </lineage>
</organism>
<dbReference type="EMBL" id="BOLH01000009">
    <property type="protein sequence ID" value="GIC72098.1"/>
    <property type="molecule type" value="Genomic_DNA"/>
</dbReference>
<comment type="similarity">
    <text evidence="1">Belongs to the bacterial sugar transferase family.</text>
</comment>
<evidence type="ECO:0000256" key="1">
    <source>
        <dbReference type="ARBA" id="ARBA00006464"/>
    </source>
</evidence>
<sequence length="87" mass="9555">MSIVGPRPLIPNEGKVLELRDEYGANKILPGITGLAQVHGRDEITDENKAAYDGKYALNMSLLLDISIIFRTAFDVVMSRGVHEGKD</sequence>
<protein>
    <recommendedName>
        <fullName evidence="2">Bacterial sugar transferase domain-containing protein</fullName>
    </recommendedName>
</protein>
<dbReference type="AlphaFoldDB" id="A0ABD0ALK1"/>
<dbReference type="RefSeq" id="WP_239065430.1">
    <property type="nucleotide sequence ID" value="NZ_BOLH01000009.1"/>
</dbReference>
<gene>
    <name evidence="3" type="ORF">LF01B1_11130</name>
</gene>
<dbReference type="PANTHER" id="PTHR30576:SF10">
    <property type="entry name" value="SLL5057 PROTEIN"/>
    <property type="match status" value="1"/>
</dbReference>